<keyword evidence="3" id="KW-1185">Reference proteome</keyword>
<dbReference type="InParanoid" id="E9HJE2"/>
<dbReference type="KEGG" id="dpx:DAPPUDRAFT_330378"/>
<dbReference type="HOGENOM" id="CLU_1231011_0_0_1"/>
<evidence type="ECO:0000313" key="2">
    <source>
        <dbReference type="EMBL" id="EFX68158.1"/>
    </source>
</evidence>
<proteinExistence type="predicted"/>
<dbReference type="GO" id="GO:0003723">
    <property type="term" value="F:RNA binding"/>
    <property type="evidence" value="ECO:0000318"/>
    <property type="project" value="GO_Central"/>
</dbReference>
<reference evidence="2 3" key="1">
    <citation type="journal article" date="2011" name="Science">
        <title>The ecoresponsive genome of Daphnia pulex.</title>
        <authorList>
            <person name="Colbourne J.K."/>
            <person name="Pfrender M.E."/>
            <person name="Gilbert D."/>
            <person name="Thomas W.K."/>
            <person name="Tucker A."/>
            <person name="Oakley T.H."/>
            <person name="Tokishita S."/>
            <person name="Aerts A."/>
            <person name="Arnold G.J."/>
            <person name="Basu M.K."/>
            <person name="Bauer D.J."/>
            <person name="Caceres C.E."/>
            <person name="Carmel L."/>
            <person name="Casola C."/>
            <person name="Choi J.H."/>
            <person name="Detter J.C."/>
            <person name="Dong Q."/>
            <person name="Dusheyko S."/>
            <person name="Eads B.D."/>
            <person name="Frohlich T."/>
            <person name="Geiler-Samerotte K.A."/>
            <person name="Gerlach D."/>
            <person name="Hatcher P."/>
            <person name="Jogdeo S."/>
            <person name="Krijgsveld J."/>
            <person name="Kriventseva E.V."/>
            <person name="Kultz D."/>
            <person name="Laforsch C."/>
            <person name="Lindquist E."/>
            <person name="Lopez J."/>
            <person name="Manak J.R."/>
            <person name="Muller J."/>
            <person name="Pangilinan J."/>
            <person name="Patwardhan R.P."/>
            <person name="Pitluck S."/>
            <person name="Pritham E.J."/>
            <person name="Rechtsteiner A."/>
            <person name="Rho M."/>
            <person name="Rogozin I.B."/>
            <person name="Sakarya O."/>
            <person name="Salamov A."/>
            <person name="Schaack S."/>
            <person name="Shapiro H."/>
            <person name="Shiga Y."/>
            <person name="Skalitzky C."/>
            <person name="Smith Z."/>
            <person name="Souvorov A."/>
            <person name="Sung W."/>
            <person name="Tang Z."/>
            <person name="Tsuchiya D."/>
            <person name="Tu H."/>
            <person name="Vos H."/>
            <person name="Wang M."/>
            <person name="Wolf Y.I."/>
            <person name="Yamagata H."/>
            <person name="Yamada T."/>
            <person name="Ye Y."/>
            <person name="Shaw J.R."/>
            <person name="Andrews J."/>
            <person name="Crease T.J."/>
            <person name="Tang H."/>
            <person name="Lucas S.M."/>
            <person name="Robertson H.M."/>
            <person name="Bork P."/>
            <person name="Koonin E.V."/>
            <person name="Zdobnov E.M."/>
            <person name="Grigoriev I.V."/>
            <person name="Lynch M."/>
            <person name="Boore J.L."/>
        </authorList>
    </citation>
    <scope>NUCLEOTIDE SEQUENCE [LARGE SCALE GENOMIC DNA]</scope>
</reference>
<organism evidence="2 3">
    <name type="scientific">Daphnia pulex</name>
    <name type="common">Water flea</name>
    <dbReference type="NCBI Taxonomy" id="6669"/>
    <lineage>
        <taxon>Eukaryota</taxon>
        <taxon>Metazoa</taxon>
        <taxon>Ecdysozoa</taxon>
        <taxon>Arthropoda</taxon>
        <taxon>Crustacea</taxon>
        <taxon>Branchiopoda</taxon>
        <taxon>Diplostraca</taxon>
        <taxon>Cladocera</taxon>
        <taxon>Anomopoda</taxon>
        <taxon>Daphniidae</taxon>
        <taxon>Daphnia</taxon>
    </lineage>
</organism>
<accession>E9HJE2</accession>
<dbReference type="EMBL" id="GL732661">
    <property type="protein sequence ID" value="EFX68158.1"/>
    <property type="molecule type" value="Genomic_DNA"/>
</dbReference>
<evidence type="ECO:0000256" key="1">
    <source>
        <dbReference type="SAM" id="MobiDB-lite"/>
    </source>
</evidence>
<evidence type="ECO:0000313" key="3">
    <source>
        <dbReference type="Proteomes" id="UP000000305"/>
    </source>
</evidence>
<sequence length="225" mass="25654">MSERYKKYNVQKKKFLELEFKLDGLREERKKGKKLSEEELQMLAGYDTVVTKLDTMKELLEAFEYCEMPSADPETDDGESNLIGKSDLTDAQKVKDPELGKEKQPEKSKEKQDPIKLNASINYDLDKKKNRVCVKKLCVLITILATLINEGSQGGKKIRNTAVLTLRPFEVLFNYNFVRVYSIIHVKLLAIAYDPASETDDDPFKSQKSPTGNGDGQVRKILLLK</sequence>
<dbReference type="Proteomes" id="UP000000305">
    <property type="component" value="Unassembled WGS sequence"/>
</dbReference>
<dbReference type="AlphaFoldDB" id="E9HJE2"/>
<dbReference type="GO" id="GO:0005737">
    <property type="term" value="C:cytoplasm"/>
    <property type="evidence" value="ECO:0000318"/>
    <property type="project" value="GO_Central"/>
</dbReference>
<gene>
    <name evidence="2" type="ORF">DAPPUDRAFT_330378</name>
</gene>
<feature type="region of interest" description="Disordered" evidence="1">
    <location>
        <begin position="93"/>
        <end position="113"/>
    </location>
</feature>
<protein>
    <submittedName>
        <fullName evidence="2">Uncharacterized protein</fullName>
    </submittedName>
</protein>
<name>E9HJE2_DAPPU</name>